<keyword evidence="2 7" id="KW-0813">Transport</keyword>
<feature type="transmembrane region" description="Helical" evidence="7">
    <location>
        <begin position="54"/>
        <end position="78"/>
    </location>
</feature>
<evidence type="ECO:0000259" key="8">
    <source>
        <dbReference type="PROSITE" id="PS50928"/>
    </source>
</evidence>
<evidence type="ECO:0000313" key="9">
    <source>
        <dbReference type="EMBL" id="MFD0958730.1"/>
    </source>
</evidence>
<dbReference type="PANTHER" id="PTHR43386">
    <property type="entry name" value="OLIGOPEPTIDE TRANSPORT SYSTEM PERMEASE PROTEIN APPC"/>
    <property type="match status" value="1"/>
</dbReference>
<dbReference type="EMBL" id="JBHTJZ010000005">
    <property type="protein sequence ID" value="MFD0958730.1"/>
    <property type="molecule type" value="Genomic_DNA"/>
</dbReference>
<name>A0ABW3HMM5_9BACL</name>
<proteinExistence type="inferred from homology"/>
<comment type="caution">
    <text evidence="9">The sequence shown here is derived from an EMBL/GenBank/DDBJ whole genome shotgun (WGS) entry which is preliminary data.</text>
</comment>
<dbReference type="Pfam" id="PF00528">
    <property type="entry name" value="BPD_transp_1"/>
    <property type="match status" value="1"/>
</dbReference>
<dbReference type="InterPro" id="IPR035906">
    <property type="entry name" value="MetI-like_sf"/>
</dbReference>
<keyword evidence="6 7" id="KW-0472">Membrane</keyword>
<dbReference type="PROSITE" id="PS50928">
    <property type="entry name" value="ABC_TM1"/>
    <property type="match status" value="1"/>
</dbReference>
<evidence type="ECO:0000256" key="5">
    <source>
        <dbReference type="ARBA" id="ARBA00022989"/>
    </source>
</evidence>
<dbReference type="CDD" id="cd06261">
    <property type="entry name" value="TM_PBP2"/>
    <property type="match status" value="1"/>
</dbReference>
<keyword evidence="5 7" id="KW-1133">Transmembrane helix</keyword>
<feature type="transmembrane region" description="Helical" evidence="7">
    <location>
        <begin position="218"/>
        <end position="240"/>
    </location>
</feature>
<gene>
    <name evidence="9" type="ORF">ACFQ2I_04940</name>
</gene>
<dbReference type="RefSeq" id="WP_377562978.1">
    <property type="nucleotide sequence ID" value="NZ_JBHTJZ010000005.1"/>
</dbReference>
<evidence type="ECO:0000256" key="2">
    <source>
        <dbReference type="ARBA" id="ARBA00022448"/>
    </source>
</evidence>
<keyword evidence="4 7" id="KW-0812">Transmembrane</keyword>
<evidence type="ECO:0000256" key="6">
    <source>
        <dbReference type="ARBA" id="ARBA00023136"/>
    </source>
</evidence>
<sequence>MLMMAIVSLFYTPYDPNAMNAKDKFLSPSWSHLLGTDNFGRDILSRILQGSRTAFYVGFLAVGIGLSGGIVIGAAAGYMGGWADEALMRIMDAMMALPGILLALMLIAVFQPNLTNTIIAIGVMAIPGMSRIVRSGFVQCRELPYVKAARSIGASHLSIMFRHIFPNIMSPVIVAASLSFSGAILAEAGLSYLGLGIQPPDPSWGRMLNEAQSHMSRAPWYTLAPGIMITMTVLGFNLLADGMRDKRDPRG</sequence>
<comment type="similarity">
    <text evidence="7">Belongs to the binding-protein-dependent transport system permease family.</text>
</comment>
<feature type="domain" description="ABC transmembrane type-1" evidence="8">
    <location>
        <begin position="51"/>
        <end position="240"/>
    </location>
</feature>
<feature type="transmembrane region" description="Helical" evidence="7">
    <location>
        <begin position="90"/>
        <end position="110"/>
    </location>
</feature>
<evidence type="ECO:0000256" key="3">
    <source>
        <dbReference type="ARBA" id="ARBA00022475"/>
    </source>
</evidence>
<comment type="subcellular location">
    <subcellularLocation>
        <location evidence="1 7">Cell membrane</location>
        <topology evidence="1 7">Multi-pass membrane protein</topology>
    </subcellularLocation>
</comment>
<evidence type="ECO:0000256" key="7">
    <source>
        <dbReference type="RuleBase" id="RU363032"/>
    </source>
</evidence>
<dbReference type="PANTHER" id="PTHR43386:SF1">
    <property type="entry name" value="D,D-DIPEPTIDE TRANSPORT SYSTEM PERMEASE PROTEIN DDPC-RELATED"/>
    <property type="match status" value="1"/>
</dbReference>
<dbReference type="Gene3D" id="1.10.3720.10">
    <property type="entry name" value="MetI-like"/>
    <property type="match status" value="1"/>
</dbReference>
<feature type="transmembrane region" description="Helical" evidence="7">
    <location>
        <begin position="172"/>
        <end position="198"/>
    </location>
</feature>
<evidence type="ECO:0000313" key="10">
    <source>
        <dbReference type="Proteomes" id="UP001596989"/>
    </source>
</evidence>
<protein>
    <submittedName>
        <fullName evidence="9">ABC transporter permease</fullName>
    </submittedName>
</protein>
<dbReference type="SUPFAM" id="SSF161098">
    <property type="entry name" value="MetI-like"/>
    <property type="match status" value="1"/>
</dbReference>
<keyword evidence="3" id="KW-1003">Cell membrane</keyword>
<evidence type="ECO:0000256" key="1">
    <source>
        <dbReference type="ARBA" id="ARBA00004651"/>
    </source>
</evidence>
<keyword evidence="10" id="KW-1185">Reference proteome</keyword>
<dbReference type="InterPro" id="IPR000515">
    <property type="entry name" value="MetI-like"/>
</dbReference>
<evidence type="ECO:0000256" key="4">
    <source>
        <dbReference type="ARBA" id="ARBA00022692"/>
    </source>
</evidence>
<reference evidence="10" key="1">
    <citation type="journal article" date="2019" name="Int. J. Syst. Evol. Microbiol.">
        <title>The Global Catalogue of Microorganisms (GCM) 10K type strain sequencing project: providing services to taxonomists for standard genome sequencing and annotation.</title>
        <authorList>
            <consortium name="The Broad Institute Genomics Platform"/>
            <consortium name="The Broad Institute Genome Sequencing Center for Infectious Disease"/>
            <person name="Wu L."/>
            <person name="Ma J."/>
        </authorList>
    </citation>
    <scope>NUCLEOTIDE SEQUENCE [LARGE SCALE GENOMIC DNA]</scope>
    <source>
        <strain evidence="10">CCUG 59129</strain>
    </source>
</reference>
<organism evidence="9 10">
    <name type="scientific">Paenibacillus chungangensis</name>
    <dbReference type="NCBI Taxonomy" id="696535"/>
    <lineage>
        <taxon>Bacteria</taxon>
        <taxon>Bacillati</taxon>
        <taxon>Bacillota</taxon>
        <taxon>Bacilli</taxon>
        <taxon>Bacillales</taxon>
        <taxon>Paenibacillaceae</taxon>
        <taxon>Paenibacillus</taxon>
    </lineage>
</organism>
<dbReference type="InterPro" id="IPR050366">
    <property type="entry name" value="BP-dependent_transpt_permease"/>
</dbReference>
<dbReference type="Proteomes" id="UP001596989">
    <property type="component" value="Unassembled WGS sequence"/>
</dbReference>
<accession>A0ABW3HMM5</accession>